<protein>
    <submittedName>
        <fullName evidence="1">Uncharacterized protein</fullName>
    </submittedName>
</protein>
<proteinExistence type="predicted"/>
<name>A0ACC1TUM7_9AGAR</name>
<evidence type="ECO:0000313" key="1">
    <source>
        <dbReference type="EMBL" id="KAJ3808278.1"/>
    </source>
</evidence>
<gene>
    <name evidence="1" type="ORF">F5876DRAFT_46335</name>
</gene>
<dbReference type="Proteomes" id="UP001163835">
    <property type="component" value="Unassembled WGS sequence"/>
</dbReference>
<evidence type="ECO:0000313" key="2">
    <source>
        <dbReference type="Proteomes" id="UP001163835"/>
    </source>
</evidence>
<sequence length="652" mass="73249">MFENDLEYQWQLDLYKKLWGKDLGDTGPRNRRSVRIVVRRWPRAPNGTIISQLPEGFTTPSSTHLWGERFLDFFCLSRGTDWSAVHNQLISTSSRLSAWMKANGETEYAKDELMWAETEKPPRLRVAADIMEILNARDLLIMMGSCGISLRDDESDTAADDDVNMEPEVSLLPFSSNPTTLQSPIPFHLLPETLIVHDPFRLLHATSVEAQDVDWSSVDDITHKYSLNLTADSIKETIAQERAKIEEDMENAAPVVVATIFNRSDEPHSADFAARSVPGDAYKVTVPPPPPPPLSVPEAHLFLSPAHSVGVGNHSCVYRVEWDLPRSVFSKPKICITCVEEAARKIIHETVTETGDGSSTCSNGTLKLQEKHTPSLAFAFSKFDFDHAELEKSRAQLDENLLHKLEDDNKITYIDYTGSVSTIHVDTVPWYDPASTMPPPCSHLVQSSVSGSLPGSPPPTAQVSVVAKLSLPGDAHLEREAVNYQRFGTQFSQHWTGYTLARPIRNPTPMGAITPIFYGFYSKEGASDKYFSSILLLEDCGKPIEPLKLDIDDRQECAALVLRLHYHGWTQGSFWPRNILVQHGDHADFPLMKSAKDRRFRLIDFGRAKCLKDAQETDRVQGGDSRADDWDRQRFDEQSIIGHALEFRGYFL</sequence>
<accession>A0ACC1TUM7</accession>
<comment type="caution">
    <text evidence="1">The sequence shown here is derived from an EMBL/GenBank/DDBJ whole genome shotgun (WGS) entry which is preliminary data.</text>
</comment>
<reference evidence="1" key="1">
    <citation type="submission" date="2022-09" db="EMBL/GenBank/DDBJ databases">
        <title>A Global Phylogenomic Analysis of the Shiitake Genus Lentinula.</title>
        <authorList>
            <consortium name="DOE Joint Genome Institute"/>
            <person name="Sierra-Patev S."/>
            <person name="Min B."/>
            <person name="Naranjo-Ortiz M."/>
            <person name="Looney B."/>
            <person name="Konkel Z."/>
            <person name="Slot J.C."/>
            <person name="Sakamoto Y."/>
            <person name="Steenwyk J.L."/>
            <person name="Rokas A."/>
            <person name="Carro J."/>
            <person name="Camarero S."/>
            <person name="Ferreira P."/>
            <person name="Molpeceres G."/>
            <person name="Ruiz-Duenas F.J."/>
            <person name="Serrano A."/>
            <person name="Henrissat B."/>
            <person name="Drula E."/>
            <person name="Hughes K.W."/>
            <person name="Mata J.L."/>
            <person name="Ishikawa N.K."/>
            <person name="Vargas-Isla R."/>
            <person name="Ushijima S."/>
            <person name="Smith C.A."/>
            <person name="Ahrendt S."/>
            <person name="Andreopoulos W."/>
            <person name="He G."/>
            <person name="Labutti K."/>
            <person name="Lipzen A."/>
            <person name="Ng V."/>
            <person name="Riley R."/>
            <person name="Sandor L."/>
            <person name="Barry K."/>
            <person name="Martinez A.T."/>
            <person name="Xiao Y."/>
            <person name="Gibbons J.G."/>
            <person name="Terashima K."/>
            <person name="Grigoriev I.V."/>
            <person name="Hibbett D.S."/>
        </authorList>
    </citation>
    <scope>NUCLEOTIDE SEQUENCE</scope>
    <source>
        <strain evidence="1">TMI1499</strain>
    </source>
</reference>
<organism evidence="1 2">
    <name type="scientific">Lentinula aff. lateritia</name>
    <dbReference type="NCBI Taxonomy" id="2804960"/>
    <lineage>
        <taxon>Eukaryota</taxon>
        <taxon>Fungi</taxon>
        <taxon>Dikarya</taxon>
        <taxon>Basidiomycota</taxon>
        <taxon>Agaricomycotina</taxon>
        <taxon>Agaricomycetes</taxon>
        <taxon>Agaricomycetidae</taxon>
        <taxon>Agaricales</taxon>
        <taxon>Marasmiineae</taxon>
        <taxon>Omphalotaceae</taxon>
        <taxon>Lentinula</taxon>
    </lineage>
</organism>
<keyword evidence="2" id="KW-1185">Reference proteome</keyword>
<dbReference type="EMBL" id="MU795234">
    <property type="protein sequence ID" value="KAJ3808278.1"/>
    <property type="molecule type" value="Genomic_DNA"/>
</dbReference>